<evidence type="ECO:0000313" key="2">
    <source>
        <dbReference type="EMBL" id="GJS98597.1"/>
    </source>
</evidence>
<sequence length="165" mass="18706">MKIKEKARYEKLDQDRSKEEEEFEYNQQWYNHILTLEKSASTRVEDGTTYVQTQESVADRGEPGWRLNKDAPGVTVEPIVLADPSVAANETTPKGKTIESNTAEPSNLKKQGRKRKAAKPSATEQPFRIYHKNKGRSKRIFNQKMKKTGFGINVEGSTADKAFSL</sequence>
<reference evidence="2" key="1">
    <citation type="journal article" date="2022" name="Int. J. Mol. Sci.">
        <title>Draft Genome of Tanacetum Coccineum: Genomic Comparison of Closely Related Tanacetum-Family Plants.</title>
        <authorList>
            <person name="Yamashiro T."/>
            <person name="Shiraishi A."/>
            <person name="Nakayama K."/>
            <person name="Satake H."/>
        </authorList>
    </citation>
    <scope>NUCLEOTIDE SEQUENCE</scope>
</reference>
<proteinExistence type="predicted"/>
<dbReference type="EMBL" id="BQNB010012056">
    <property type="protein sequence ID" value="GJS98597.1"/>
    <property type="molecule type" value="Genomic_DNA"/>
</dbReference>
<accession>A0ABQ5A8J4</accession>
<dbReference type="Proteomes" id="UP001151760">
    <property type="component" value="Unassembled WGS sequence"/>
</dbReference>
<feature type="compositionally biased region" description="Polar residues" evidence="1">
    <location>
        <begin position="88"/>
        <end position="109"/>
    </location>
</feature>
<feature type="compositionally biased region" description="Basic and acidic residues" evidence="1">
    <location>
        <begin position="1"/>
        <end position="19"/>
    </location>
</feature>
<reference evidence="2" key="2">
    <citation type="submission" date="2022-01" db="EMBL/GenBank/DDBJ databases">
        <authorList>
            <person name="Yamashiro T."/>
            <person name="Shiraishi A."/>
            <person name="Satake H."/>
            <person name="Nakayama K."/>
        </authorList>
    </citation>
    <scope>NUCLEOTIDE SEQUENCE</scope>
</reference>
<gene>
    <name evidence="2" type="ORF">Tco_0819767</name>
</gene>
<organism evidence="2 3">
    <name type="scientific">Tanacetum coccineum</name>
    <dbReference type="NCBI Taxonomy" id="301880"/>
    <lineage>
        <taxon>Eukaryota</taxon>
        <taxon>Viridiplantae</taxon>
        <taxon>Streptophyta</taxon>
        <taxon>Embryophyta</taxon>
        <taxon>Tracheophyta</taxon>
        <taxon>Spermatophyta</taxon>
        <taxon>Magnoliopsida</taxon>
        <taxon>eudicotyledons</taxon>
        <taxon>Gunneridae</taxon>
        <taxon>Pentapetalae</taxon>
        <taxon>asterids</taxon>
        <taxon>campanulids</taxon>
        <taxon>Asterales</taxon>
        <taxon>Asteraceae</taxon>
        <taxon>Asteroideae</taxon>
        <taxon>Anthemideae</taxon>
        <taxon>Anthemidinae</taxon>
        <taxon>Tanacetum</taxon>
    </lineage>
</organism>
<protein>
    <submittedName>
        <fullName evidence="2">Uncharacterized protein</fullName>
    </submittedName>
</protein>
<comment type="caution">
    <text evidence="2">The sequence shown here is derived from an EMBL/GenBank/DDBJ whole genome shotgun (WGS) entry which is preliminary data.</text>
</comment>
<name>A0ABQ5A8J4_9ASTR</name>
<feature type="region of interest" description="Disordered" evidence="1">
    <location>
        <begin position="88"/>
        <end position="135"/>
    </location>
</feature>
<feature type="region of interest" description="Disordered" evidence="1">
    <location>
        <begin position="1"/>
        <end position="20"/>
    </location>
</feature>
<evidence type="ECO:0000313" key="3">
    <source>
        <dbReference type="Proteomes" id="UP001151760"/>
    </source>
</evidence>
<keyword evidence="3" id="KW-1185">Reference proteome</keyword>
<evidence type="ECO:0000256" key="1">
    <source>
        <dbReference type="SAM" id="MobiDB-lite"/>
    </source>
</evidence>